<evidence type="ECO:0000313" key="3">
    <source>
        <dbReference type="Proteomes" id="UP001595387"/>
    </source>
</evidence>
<keyword evidence="3" id="KW-1185">Reference proteome</keyword>
<proteinExistence type="predicted"/>
<protein>
    <submittedName>
        <fullName evidence="2">Beta-propeller domain-containing protein</fullName>
    </submittedName>
</protein>
<feature type="region of interest" description="Disordered" evidence="1">
    <location>
        <begin position="248"/>
        <end position="271"/>
    </location>
</feature>
<feature type="compositionally biased region" description="Basic and acidic residues" evidence="1">
    <location>
        <begin position="254"/>
        <end position="269"/>
    </location>
</feature>
<dbReference type="Pfam" id="PF09826">
    <property type="entry name" value="Beta_propel"/>
    <property type="match status" value="1"/>
</dbReference>
<dbReference type="EMBL" id="JBHRRZ010000039">
    <property type="protein sequence ID" value="MFC2949947.1"/>
    <property type="molecule type" value="Genomic_DNA"/>
</dbReference>
<gene>
    <name evidence="2" type="ORF">ACFODW_16615</name>
</gene>
<accession>A0ABV7AA53</accession>
<dbReference type="RefSeq" id="WP_390307907.1">
    <property type="nucleotide sequence ID" value="NZ_JBHRRZ010000039.1"/>
</dbReference>
<reference evidence="3" key="1">
    <citation type="journal article" date="2019" name="Int. J. Syst. Evol. Microbiol.">
        <title>The Global Catalogue of Microorganisms (GCM) 10K type strain sequencing project: providing services to taxonomists for standard genome sequencing and annotation.</title>
        <authorList>
            <consortium name="The Broad Institute Genomics Platform"/>
            <consortium name="The Broad Institute Genome Sequencing Center for Infectious Disease"/>
            <person name="Wu L."/>
            <person name="Ma J."/>
        </authorList>
    </citation>
    <scope>NUCLEOTIDE SEQUENCE [LARGE SCALE GENOMIC DNA]</scope>
    <source>
        <strain evidence="3">KCTC 13193</strain>
    </source>
</reference>
<dbReference type="SUPFAM" id="SSF50969">
    <property type="entry name" value="YVTN repeat-like/Quinoprotein amine dehydrogenase"/>
    <property type="match status" value="1"/>
</dbReference>
<evidence type="ECO:0000256" key="1">
    <source>
        <dbReference type="SAM" id="MobiDB-lite"/>
    </source>
</evidence>
<dbReference type="InterPro" id="IPR011044">
    <property type="entry name" value="Quino_amine_DH_bsu"/>
</dbReference>
<name>A0ABV7AA53_9BACI</name>
<evidence type="ECO:0000313" key="2">
    <source>
        <dbReference type="EMBL" id="MFC2949947.1"/>
    </source>
</evidence>
<organism evidence="2 3">
    <name type="scientific">Virgibacillus sediminis</name>
    <dbReference type="NCBI Taxonomy" id="202260"/>
    <lineage>
        <taxon>Bacteria</taxon>
        <taxon>Bacillati</taxon>
        <taxon>Bacillota</taxon>
        <taxon>Bacilli</taxon>
        <taxon>Bacillales</taxon>
        <taxon>Bacillaceae</taxon>
        <taxon>Virgibacillus</taxon>
    </lineage>
</organism>
<comment type="caution">
    <text evidence="2">The sequence shown here is derived from an EMBL/GenBank/DDBJ whole genome shotgun (WGS) entry which is preliminary data.</text>
</comment>
<dbReference type="InterPro" id="IPR019198">
    <property type="entry name" value="Beta_propeller_containing"/>
</dbReference>
<sequence length="736" mass="81700">MKTRRTVLISAALLLLGIAIYQLYQFYTDAVTAEVSSPASYSSPTKDWRILFSEEMNPDTFTEDRVAVTDQFGDHVSISLQWDRSNTILTIQPPKNGYTAAKQHQLWISEQVESNSGSNLSAPLEHIFTPVAGLPAIQDGGQLKTLLKERGSPASYSLFTEQAETSSDAAEPAGNGHFSETNIQVDGIDEGDRLKNDGDYLYFAREGDIIISSADGSNSNVQSTITEDHFHPTELFLHKDYLISIGSSTAPLRPKTESETEVTSHEDMAVHPSHTSHTSIYIYDIKDKHDPVYVKEVTVEGRLLSARKMDGHLYLAASHQPYRIMETGEEGRPYVKDSSIHEEGVPLPLEDMYYFPDSNAADNVLLTSINLEEPDVPAEISSYLGAAHQLYMSKDHLYLAAERITEKNIPEQEASSSSMIANPLVDTEVFQFQLSNGDINYSASAVVQGTLLNQFSMDERDSTFRLATTKSGSGEADSSNNLYTFSADDLTPLGSIEGLAKGERIYSVRFMQDIAYMVTFRQIDPLFAIDLSDPAQPEVLGELKIPGFSNYLHPLDDGHVAGFGQETILTEPPGGGEPIVEPDGIKISIFDVSNPAEPKEKFTEVIGQGGSYTELNHNHKALFHHPNSKLYGFPAALFETKTINKDDISYREQSYVFEGALLYELDTQNGITLFDTISHQAEGLEHPVWKSEVKRIASSDGYLYTFSYDQIKVYDLKEKQITQTLSLPDFTKQNGY</sequence>
<dbReference type="Proteomes" id="UP001595387">
    <property type="component" value="Unassembled WGS sequence"/>
</dbReference>